<comment type="caution">
    <text evidence="9">The sequence shown here is derived from an EMBL/GenBank/DDBJ whole genome shotgun (WGS) entry which is preliminary data.</text>
</comment>
<dbReference type="GO" id="GO:0004650">
    <property type="term" value="F:polygalacturonase activity"/>
    <property type="evidence" value="ECO:0007669"/>
    <property type="project" value="InterPro"/>
</dbReference>
<dbReference type="InterPro" id="IPR000743">
    <property type="entry name" value="Glyco_hydro_28"/>
</dbReference>
<evidence type="ECO:0000256" key="1">
    <source>
        <dbReference type="ARBA" id="ARBA00004191"/>
    </source>
</evidence>
<dbReference type="InterPro" id="IPR012334">
    <property type="entry name" value="Pectin_lyas_fold"/>
</dbReference>
<evidence type="ECO:0000256" key="2">
    <source>
        <dbReference type="ARBA" id="ARBA00008834"/>
    </source>
</evidence>
<evidence type="ECO:0000313" key="10">
    <source>
        <dbReference type="Proteomes" id="UP000317650"/>
    </source>
</evidence>
<dbReference type="InterPro" id="IPR011050">
    <property type="entry name" value="Pectin_lyase_fold/virulence"/>
</dbReference>
<keyword evidence="10" id="KW-1185">Reference proteome</keyword>
<protein>
    <submittedName>
        <fullName evidence="9">Uncharacterized protein</fullName>
    </submittedName>
</protein>
<reference evidence="9 10" key="1">
    <citation type="journal article" date="2019" name="Nat. Plants">
        <title>Genome sequencing of Musa balbisiana reveals subgenome evolution and function divergence in polyploid bananas.</title>
        <authorList>
            <person name="Yao X."/>
        </authorList>
    </citation>
    <scope>NUCLEOTIDE SEQUENCE [LARGE SCALE GENOMIC DNA]</scope>
    <source>
        <strain evidence="10">cv. DH-PKW</strain>
        <tissue evidence="9">Leaves</tissue>
    </source>
</reference>
<comment type="subcellular location">
    <subcellularLocation>
        <location evidence="1">Secreted</location>
        <location evidence="1">Cell wall</location>
    </subcellularLocation>
</comment>
<proteinExistence type="inferred from homology"/>
<keyword evidence="5 8" id="KW-0378">Hydrolase</keyword>
<dbReference type="Proteomes" id="UP000317650">
    <property type="component" value="Chromosome 5"/>
</dbReference>
<evidence type="ECO:0000256" key="3">
    <source>
        <dbReference type="ARBA" id="ARBA00022512"/>
    </source>
</evidence>
<evidence type="ECO:0000256" key="4">
    <source>
        <dbReference type="ARBA" id="ARBA00022525"/>
    </source>
</evidence>
<keyword evidence="6 8" id="KW-0326">Glycosidase</keyword>
<name>A0A4S8JVW7_MUSBA</name>
<dbReference type="Pfam" id="PF00295">
    <property type="entry name" value="Glyco_hydro_28"/>
    <property type="match status" value="1"/>
</dbReference>
<sequence length="112" mass="12441">MTTGFVFKDIIMNNICNPIIIDQNYCTFTNCPKKDPFLVKIKDIKFRNITGISALPKAIKLVYSKVVPCEGVELNDISLKCNGDDEQTKNMTSTCVHVYGSSNGNVKLDSCI</sequence>
<comment type="similarity">
    <text evidence="2 8">Belongs to the glycosyl hydrolase 28 family.</text>
</comment>
<dbReference type="STRING" id="52838.A0A4S8JVW7"/>
<dbReference type="GO" id="GO:0071555">
    <property type="term" value="P:cell wall organization"/>
    <property type="evidence" value="ECO:0007669"/>
    <property type="project" value="UniProtKB-KW"/>
</dbReference>
<keyword evidence="3" id="KW-0134">Cell wall</keyword>
<evidence type="ECO:0000256" key="6">
    <source>
        <dbReference type="ARBA" id="ARBA00023295"/>
    </source>
</evidence>
<dbReference type="AlphaFoldDB" id="A0A4S8JVW7"/>
<dbReference type="PANTHER" id="PTHR31375">
    <property type="match status" value="1"/>
</dbReference>
<keyword evidence="4" id="KW-0964">Secreted</keyword>
<evidence type="ECO:0000313" key="9">
    <source>
        <dbReference type="EMBL" id="THU66388.1"/>
    </source>
</evidence>
<dbReference type="SUPFAM" id="SSF51126">
    <property type="entry name" value="Pectin lyase-like"/>
    <property type="match status" value="1"/>
</dbReference>
<dbReference type="Gene3D" id="2.160.20.10">
    <property type="entry name" value="Single-stranded right-handed beta-helix, Pectin lyase-like"/>
    <property type="match status" value="1"/>
</dbReference>
<evidence type="ECO:0000256" key="7">
    <source>
        <dbReference type="ARBA" id="ARBA00023316"/>
    </source>
</evidence>
<gene>
    <name evidence="9" type="ORF">C4D60_Mb05t13620</name>
</gene>
<evidence type="ECO:0000256" key="8">
    <source>
        <dbReference type="RuleBase" id="RU361169"/>
    </source>
</evidence>
<dbReference type="GO" id="GO:0005975">
    <property type="term" value="P:carbohydrate metabolic process"/>
    <property type="evidence" value="ECO:0007669"/>
    <property type="project" value="InterPro"/>
</dbReference>
<accession>A0A4S8JVW7</accession>
<evidence type="ECO:0000256" key="5">
    <source>
        <dbReference type="ARBA" id="ARBA00022801"/>
    </source>
</evidence>
<keyword evidence="7" id="KW-0961">Cell wall biogenesis/degradation</keyword>
<dbReference type="EMBL" id="PYDT01000003">
    <property type="protein sequence ID" value="THU66388.1"/>
    <property type="molecule type" value="Genomic_DNA"/>
</dbReference>
<organism evidence="9 10">
    <name type="scientific">Musa balbisiana</name>
    <name type="common">Banana</name>
    <dbReference type="NCBI Taxonomy" id="52838"/>
    <lineage>
        <taxon>Eukaryota</taxon>
        <taxon>Viridiplantae</taxon>
        <taxon>Streptophyta</taxon>
        <taxon>Embryophyta</taxon>
        <taxon>Tracheophyta</taxon>
        <taxon>Spermatophyta</taxon>
        <taxon>Magnoliopsida</taxon>
        <taxon>Liliopsida</taxon>
        <taxon>Zingiberales</taxon>
        <taxon>Musaceae</taxon>
        <taxon>Musa</taxon>
    </lineage>
</organism>